<dbReference type="EMBL" id="CP022752">
    <property type="protein sequence ID" value="ASU79951.1"/>
    <property type="molecule type" value="Genomic_DNA"/>
</dbReference>
<dbReference type="Pfam" id="PF19054">
    <property type="entry name" value="DUF5753"/>
    <property type="match status" value="1"/>
</dbReference>
<dbReference type="PROSITE" id="PS50943">
    <property type="entry name" value="HTH_CROC1"/>
    <property type="match status" value="1"/>
</dbReference>
<protein>
    <submittedName>
        <fullName evidence="2">XRE family transcriptional regulator</fullName>
    </submittedName>
</protein>
<proteinExistence type="predicted"/>
<dbReference type="GO" id="GO:0003677">
    <property type="term" value="F:DNA binding"/>
    <property type="evidence" value="ECO:0007669"/>
    <property type="project" value="InterPro"/>
</dbReference>
<dbReference type="InterPro" id="IPR001387">
    <property type="entry name" value="Cro/C1-type_HTH"/>
</dbReference>
<evidence type="ECO:0000313" key="5">
    <source>
        <dbReference type="Proteomes" id="UP000215043"/>
    </source>
</evidence>
<accession>A0A099D835</accession>
<dbReference type="InterPro" id="IPR010982">
    <property type="entry name" value="Lambda_DNA-bd_dom_sf"/>
</dbReference>
<dbReference type="EMBL" id="JPMV01000012">
    <property type="protein sequence ID" value="KGI82328.1"/>
    <property type="molecule type" value="Genomic_DNA"/>
</dbReference>
<dbReference type="KEGG" id="aey:CDG81_18670"/>
<reference evidence="2 5" key="2">
    <citation type="submission" date="2017-08" db="EMBL/GenBank/DDBJ databases">
        <title>The complete genome sequence of moderately halophilic actinomycete Actinopolyspora erythraea YIM 90600, the producer of novel erythromycin, novel actinopolysporins A-C and tubercidin.</title>
        <authorList>
            <person name="Yin M."/>
            <person name="Tang S."/>
        </authorList>
    </citation>
    <scope>NUCLEOTIDE SEQUENCE [LARGE SCALE GENOMIC DNA]</scope>
    <source>
        <strain evidence="2 5">YIM 90600</strain>
    </source>
</reference>
<name>A0A099D835_9ACTN</name>
<evidence type="ECO:0000313" key="2">
    <source>
        <dbReference type="EMBL" id="ASU79951.1"/>
    </source>
</evidence>
<evidence type="ECO:0000259" key="1">
    <source>
        <dbReference type="PROSITE" id="PS50943"/>
    </source>
</evidence>
<dbReference type="HOGENOM" id="CLU_055817_1_0_11"/>
<dbReference type="SUPFAM" id="SSF47413">
    <property type="entry name" value="lambda repressor-like DNA-binding domains"/>
    <property type="match status" value="1"/>
</dbReference>
<dbReference type="Proteomes" id="UP000215043">
    <property type="component" value="Chromosome"/>
</dbReference>
<dbReference type="Gene3D" id="1.10.260.40">
    <property type="entry name" value="lambda repressor-like DNA-binding domains"/>
    <property type="match status" value="1"/>
</dbReference>
<dbReference type="AlphaFoldDB" id="A0A099D835"/>
<feature type="domain" description="HTH cro/C1-type" evidence="1">
    <location>
        <begin position="18"/>
        <end position="72"/>
    </location>
</feature>
<reference evidence="3 4" key="1">
    <citation type="journal article" date="2014" name="PLoS ONE">
        <title>Identification and Characterization of a New Erythromycin Biosynthetic Gene Cluster in Actinopolyspora erythraea YIM90600, a Novel Erythronolide-Producing Halophilic Actinomycete Isolated from Salt Field.</title>
        <authorList>
            <person name="Chen D."/>
            <person name="Feng J."/>
            <person name="Huang L."/>
            <person name="Zhang Q."/>
            <person name="Wu J."/>
            <person name="Zhu X."/>
            <person name="Duan Y."/>
            <person name="Xu Z."/>
        </authorList>
    </citation>
    <scope>NUCLEOTIDE SEQUENCE [LARGE SCALE GENOMIC DNA]</scope>
    <source>
        <strain evidence="3 4">YIM90600</strain>
    </source>
</reference>
<dbReference type="Pfam" id="PF13560">
    <property type="entry name" value="HTH_31"/>
    <property type="match status" value="1"/>
</dbReference>
<evidence type="ECO:0000313" key="3">
    <source>
        <dbReference type="EMBL" id="KGI82328.1"/>
    </source>
</evidence>
<sequence length="284" mass="31207">MARTAKHSPRVRALGAELREAREAAGMTMREVAQRLGWHHSKYARFESGDQPPTPEQSSAILATFGASEAERERLTEMAADIANGDANWLKAGTGHDDLTTLLEFERTATNIVDVSPLLIPGLLQTSDYARTIMANETPGDIERLVAMRIGRRDVLTRPKPAELTAIILETALRRPMGGREVMADQLRYIAKIASDHNNVTVHVLPDTGKWTPAHIGPFILFDFAKAAPIVHFEHLSSSAFLSNTGDIKVHREAAVNLREAAMNPTESIEFIAQCAAEMEDNHG</sequence>
<keyword evidence="4" id="KW-1185">Reference proteome</keyword>
<dbReference type="eggNOG" id="COG1396">
    <property type="taxonomic scope" value="Bacteria"/>
</dbReference>
<evidence type="ECO:0000313" key="4">
    <source>
        <dbReference type="Proteomes" id="UP000029737"/>
    </source>
</evidence>
<dbReference type="OrthoDB" id="2991476at2"/>
<dbReference type="InterPro" id="IPR043917">
    <property type="entry name" value="DUF5753"/>
</dbReference>
<dbReference type="SMART" id="SM00530">
    <property type="entry name" value="HTH_XRE"/>
    <property type="match status" value="1"/>
</dbReference>
<dbReference type="Proteomes" id="UP000029737">
    <property type="component" value="Unassembled WGS sequence"/>
</dbReference>
<dbReference type="RefSeq" id="WP_052427849.1">
    <property type="nucleotide sequence ID" value="NZ_CP022752.1"/>
</dbReference>
<organism evidence="2 5">
    <name type="scientific">Actinopolyspora erythraea</name>
    <dbReference type="NCBI Taxonomy" id="414996"/>
    <lineage>
        <taxon>Bacteria</taxon>
        <taxon>Bacillati</taxon>
        <taxon>Actinomycetota</taxon>
        <taxon>Actinomycetes</taxon>
        <taxon>Actinopolysporales</taxon>
        <taxon>Actinopolysporaceae</taxon>
        <taxon>Actinopolyspora</taxon>
    </lineage>
</organism>
<dbReference type="CDD" id="cd00093">
    <property type="entry name" value="HTH_XRE"/>
    <property type="match status" value="1"/>
</dbReference>
<gene>
    <name evidence="2" type="ORF">CDG81_18670</name>
    <name evidence="3" type="ORF">IL38_06245</name>
</gene>